<organism evidence="4 5">
    <name type="scientific">Eimeria tenella</name>
    <name type="common">Coccidian parasite</name>
    <dbReference type="NCBI Taxonomy" id="5802"/>
    <lineage>
        <taxon>Eukaryota</taxon>
        <taxon>Sar</taxon>
        <taxon>Alveolata</taxon>
        <taxon>Apicomplexa</taxon>
        <taxon>Conoidasida</taxon>
        <taxon>Coccidia</taxon>
        <taxon>Eucoccidiorida</taxon>
        <taxon>Eimeriorina</taxon>
        <taxon>Eimeriidae</taxon>
        <taxon>Eimeria</taxon>
    </lineage>
</organism>
<protein>
    <submittedName>
        <fullName evidence="4">Ras family domain-containing protein, putative</fullName>
    </submittedName>
</protein>
<dbReference type="VEuPathDB" id="ToxoDB:ETH2_0922600"/>
<dbReference type="Gene3D" id="3.40.50.300">
    <property type="entry name" value="P-loop containing nucleotide triphosphate hydrolases"/>
    <property type="match status" value="1"/>
</dbReference>
<evidence type="ECO:0000256" key="1">
    <source>
        <dbReference type="ARBA" id="ARBA00022741"/>
    </source>
</evidence>
<reference evidence="4" key="1">
    <citation type="submission" date="2013-10" db="EMBL/GenBank/DDBJ databases">
        <title>Genomic analysis of the causative agents of coccidiosis in chickens.</title>
        <authorList>
            <person name="Reid A.J."/>
            <person name="Blake D."/>
            <person name="Billington K."/>
            <person name="Browne H."/>
            <person name="Dunn M."/>
            <person name="Hung S."/>
            <person name="Kawahara F."/>
            <person name="Miranda-Saavedra D."/>
            <person name="Mourier T."/>
            <person name="Nagra H."/>
            <person name="Otto T.D."/>
            <person name="Rawlings N."/>
            <person name="Sanchez A."/>
            <person name="Sanders M."/>
            <person name="Subramaniam C."/>
            <person name="Tay Y."/>
            <person name="Dear P."/>
            <person name="Doerig C."/>
            <person name="Gruber A."/>
            <person name="Parkinson J."/>
            <person name="Shirley M."/>
            <person name="Wan K.L."/>
            <person name="Berriman M."/>
            <person name="Tomley F."/>
            <person name="Pain A."/>
        </authorList>
    </citation>
    <scope>NUCLEOTIDE SEQUENCE [LARGE SCALE GENOMIC DNA]</scope>
    <source>
        <strain evidence="4">Houghton</strain>
    </source>
</reference>
<dbReference type="SMART" id="SM00175">
    <property type="entry name" value="RAB"/>
    <property type="match status" value="1"/>
</dbReference>
<evidence type="ECO:0000256" key="3">
    <source>
        <dbReference type="SAM" id="MobiDB-lite"/>
    </source>
</evidence>
<dbReference type="PRINTS" id="PR00449">
    <property type="entry name" value="RASTRNSFRMNG"/>
</dbReference>
<feature type="compositionally biased region" description="Low complexity" evidence="3">
    <location>
        <begin position="51"/>
        <end position="68"/>
    </location>
</feature>
<dbReference type="OrthoDB" id="9989112at2759"/>
<feature type="region of interest" description="Disordered" evidence="3">
    <location>
        <begin position="12"/>
        <end position="75"/>
    </location>
</feature>
<dbReference type="GO" id="GO:0005525">
    <property type="term" value="F:GTP binding"/>
    <property type="evidence" value="ECO:0007669"/>
    <property type="project" value="UniProtKB-KW"/>
</dbReference>
<dbReference type="Pfam" id="PF00071">
    <property type="entry name" value="Ras"/>
    <property type="match status" value="1"/>
</dbReference>
<feature type="region of interest" description="Disordered" evidence="3">
    <location>
        <begin position="136"/>
        <end position="200"/>
    </location>
</feature>
<dbReference type="InterPro" id="IPR001806">
    <property type="entry name" value="Small_GTPase"/>
</dbReference>
<reference evidence="4" key="2">
    <citation type="submission" date="2013-10" db="EMBL/GenBank/DDBJ databases">
        <authorList>
            <person name="Aslett M."/>
        </authorList>
    </citation>
    <scope>NUCLEOTIDE SEQUENCE [LARGE SCALE GENOMIC DNA]</scope>
    <source>
        <strain evidence="4">Houghton</strain>
    </source>
</reference>
<dbReference type="VEuPathDB" id="ToxoDB:ETH_00035100"/>
<name>U6KWA8_EIMTE</name>
<dbReference type="OMA" id="TARTHTM"/>
<keyword evidence="1" id="KW-0547">Nucleotide-binding</keyword>
<gene>
    <name evidence="4" type="ORF">ETH_00035100</name>
</gene>
<feature type="compositionally biased region" description="Basic and acidic residues" evidence="3">
    <location>
        <begin position="144"/>
        <end position="159"/>
    </location>
</feature>
<dbReference type="InterPro" id="IPR050227">
    <property type="entry name" value="Rab"/>
</dbReference>
<keyword evidence="2" id="KW-0342">GTP-binding</keyword>
<keyword evidence="5" id="KW-1185">Reference proteome</keyword>
<proteinExistence type="predicted"/>
<accession>U6KWA8</accession>
<feature type="region of interest" description="Disordered" evidence="3">
    <location>
        <begin position="361"/>
        <end position="411"/>
    </location>
</feature>
<dbReference type="PROSITE" id="PS51419">
    <property type="entry name" value="RAB"/>
    <property type="match status" value="1"/>
</dbReference>
<evidence type="ECO:0000256" key="2">
    <source>
        <dbReference type="ARBA" id="ARBA00023134"/>
    </source>
</evidence>
<evidence type="ECO:0000313" key="4">
    <source>
        <dbReference type="EMBL" id="CDJ40634.1"/>
    </source>
</evidence>
<dbReference type="AlphaFoldDB" id="U6KWA8"/>
<dbReference type="PANTHER" id="PTHR47977">
    <property type="entry name" value="RAS-RELATED PROTEIN RAB"/>
    <property type="match status" value="1"/>
</dbReference>
<dbReference type="InterPro" id="IPR027417">
    <property type="entry name" value="P-loop_NTPase"/>
</dbReference>
<dbReference type="GeneID" id="25256061"/>
<dbReference type="GO" id="GO:0003924">
    <property type="term" value="F:GTPase activity"/>
    <property type="evidence" value="ECO:0007669"/>
    <property type="project" value="InterPro"/>
</dbReference>
<dbReference type="SUPFAM" id="SSF52540">
    <property type="entry name" value="P-loop containing nucleoside triphosphate hydrolases"/>
    <property type="match status" value="1"/>
</dbReference>
<feature type="compositionally biased region" description="Basic and acidic residues" evidence="3">
    <location>
        <begin position="35"/>
        <end position="46"/>
    </location>
</feature>
<dbReference type="RefSeq" id="XP_013231384.1">
    <property type="nucleotide sequence ID" value="XM_013375930.1"/>
</dbReference>
<dbReference type="Proteomes" id="UP000030747">
    <property type="component" value="Unassembled WGS sequence"/>
</dbReference>
<dbReference type="EMBL" id="HG675164">
    <property type="protein sequence ID" value="CDJ40634.1"/>
    <property type="molecule type" value="Genomic_DNA"/>
</dbReference>
<sequence length="845" mass="87229">MAHLPQRVEMFWDISSDSRRPSRRIPPSSGAPRLSLDRRIGEKEARGTSIPGSPDSASVSPSGSPSTGRLLSSSTCRSFYTDKQKDLQTAAWEEEELPDVLGAEFPGDLWSQALLQQHYKPSSSYTEALSATHESLRSSFSKRNSREFMDYRGQTKEPSKVPPWQRPLKSSARPLSSYSELGGPQQVRPGTSRAPAGPAIPAEGAFESELLAARGTGILHRSSAADLLQHKKKSLQGPKRGSSWSHPVQEYTLLQMAQAQQNRYGTKGPPVSVSGVPGASRLPVSCWSMLTKQRFSTCAGELAQAAASAAAEAAAAAAARRPDPPLASSAAAQAAAAAANAAAAVAAAAAAKAGVYSSAGASSVTAPLPGGTLDSKSLRNESSKLAEPTEGSGEKDLEDSQENETPMTVQGHSGFSFASLAIAAANADSLAMYAPPSATASTAAATVAAAAVAAMSREPGAPECEAEGRDGAFCEKRKSTPMAEAVTIASGPAALGMAAAAEMTTIAESGSSAVAAISSEKTASAATSPNDRPISEDIAARGAVGAATITTAATAAAAVGRTEAGGIQKAESPCTMNDEQKQDARSRVPPLLLGAIAPINAARESICRSENSTLGSSSRSSISSIRPQIPVIPVPQRRWKVLDMPMPLRLKVVTAGPPASGKSCLVRRFCERRFAGVSLRERGARGGATGPRTIACDFGLRDVVLPTKETVRLHFVDLSGEPVFAEATEGAFEGADLLLMVFDSTDPASLTAALEALQQAQEKTGDALLVLVAAKADGSDAAKTGVAAGKGAAAAAGTRFYAACAETADGVDKLFLETATEAAARARARCNVRIPRVNNRGAPKQ</sequence>
<evidence type="ECO:0000313" key="5">
    <source>
        <dbReference type="Proteomes" id="UP000030747"/>
    </source>
</evidence>